<evidence type="ECO:0008006" key="4">
    <source>
        <dbReference type="Google" id="ProtNLM"/>
    </source>
</evidence>
<name>A0A7Y0SBR3_VIBPH</name>
<sequence>MSNTITVVVAGCEHSVGLSKKDDTPYNFAQLNILTPNQGWKSAKGQCKAYGLAQRQMPMSANPALLAEFDKIQNQFPVKCVLTLEPDPENPQRNLVTDFKIAELEDEL</sequence>
<dbReference type="Pfam" id="PF07459">
    <property type="entry name" value="CTX_RstB"/>
    <property type="match status" value="1"/>
</dbReference>
<accession>A0A7Y0SBR3</accession>
<dbReference type="EMBL" id="DACQKT010000006">
    <property type="protein sequence ID" value="HAS6678096.1"/>
    <property type="molecule type" value="Genomic_DNA"/>
</dbReference>
<dbReference type="AlphaFoldDB" id="A0A7Y0SBR3"/>
<dbReference type="InterPro" id="IPR010008">
    <property type="entry name" value="Vibrio_Phage_CTX_RstB"/>
</dbReference>
<reference evidence="2 3" key="3">
    <citation type="submission" date="2020-04" db="EMBL/GenBank/DDBJ databases">
        <title>Whole-genome sequencing of Vibrio spp. from China reveals different genetic environments of blaCTX-M-14 among diverse lineages.</title>
        <authorList>
            <person name="Zheng Z."/>
            <person name="Ye L."/>
            <person name="Chen S."/>
        </authorList>
    </citation>
    <scope>NUCLEOTIDE SEQUENCE [LARGE SCALE GENOMIC DNA]</scope>
    <source>
        <strain evidence="2 3">Vb0574</strain>
    </source>
</reference>
<proteinExistence type="predicted"/>
<dbReference type="RefSeq" id="WP_025441869.1">
    <property type="nucleotide sequence ID" value="NZ_CP034292.1"/>
</dbReference>
<reference evidence="1" key="1">
    <citation type="journal article" date="2018" name="Genome Biol.">
        <title>SKESA: strategic k-mer extension for scrupulous assemblies.</title>
        <authorList>
            <person name="Souvorov A."/>
            <person name="Agarwala R."/>
            <person name="Lipman D.J."/>
        </authorList>
    </citation>
    <scope>NUCLEOTIDE SEQUENCE</scope>
    <source>
        <strain evidence="1">1930</strain>
    </source>
</reference>
<protein>
    <recommendedName>
        <fullName evidence="4">RstB2 protein</fullName>
    </recommendedName>
</protein>
<comment type="caution">
    <text evidence="2">The sequence shown here is derived from an EMBL/GenBank/DDBJ whole genome shotgun (WGS) entry which is preliminary data.</text>
</comment>
<organism evidence="2 3">
    <name type="scientific">Vibrio parahaemolyticus</name>
    <dbReference type="NCBI Taxonomy" id="670"/>
    <lineage>
        <taxon>Bacteria</taxon>
        <taxon>Pseudomonadati</taxon>
        <taxon>Pseudomonadota</taxon>
        <taxon>Gammaproteobacteria</taxon>
        <taxon>Vibrionales</taxon>
        <taxon>Vibrionaceae</taxon>
        <taxon>Vibrio</taxon>
    </lineage>
</organism>
<gene>
    <name evidence="2" type="ORF">HKB21_31065</name>
    <name evidence="1" type="ORF">I7278_14870</name>
</gene>
<dbReference type="Proteomes" id="UP000856022">
    <property type="component" value="Unassembled WGS sequence"/>
</dbReference>
<evidence type="ECO:0000313" key="3">
    <source>
        <dbReference type="Proteomes" id="UP000555836"/>
    </source>
</evidence>
<reference evidence="1" key="2">
    <citation type="submission" date="2019-12" db="EMBL/GenBank/DDBJ databases">
        <authorList>
            <consortium name="NCBI Pathogen Detection Project"/>
        </authorList>
    </citation>
    <scope>NUCLEOTIDE SEQUENCE</scope>
    <source>
        <strain evidence="1">1930</strain>
    </source>
</reference>
<dbReference type="EMBL" id="JABCLD010002361">
    <property type="protein sequence ID" value="NMU30055.1"/>
    <property type="molecule type" value="Genomic_DNA"/>
</dbReference>
<evidence type="ECO:0000313" key="1">
    <source>
        <dbReference type="EMBL" id="HAS6678096.1"/>
    </source>
</evidence>
<dbReference type="Proteomes" id="UP000555836">
    <property type="component" value="Unassembled WGS sequence"/>
</dbReference>
<evidence type="ECO:0000313" key="2">
    <source>
        <dbReference type="EMBL" id="NMU30055.1"/>
    </source>
</evidence>